<evidence type="ECO:0000313" key="3">
    <source>
        <dbReference type="EMBL" id="KAF0980862.1"/>
    </source>
</evidence>
<dbReference type="RefSeq" id="XP_044565575.1">
    <property type="nucleotide sequence ID" value="XM_044703193.1"/>
</dbReference>
<dbReference type="GeneID" id="68119865"/>
<feature type="region of interest" description="Disordered" evidence="1">
    <location>
        <begin position="1"/>
        <end position="20"/>
    </location>
</feature>
<feature type="compositionally biased region" description="Polar residues" evidence="1">
    <location>
        <begin position="206"/>
        <end position="226"/>
    </location>
</feature>
<dbReference type="VEuPathDB" id="AmoebaDB:NfTy_037820"/>
<evidence type="ECO:0000313" key="4">
    <source>
        <dbReference type="Proteomes" id="UP000444721"/>
    </source>
</evidence>
<sequence>MPQSTTLQSTTPVSSQQNPQQQLSLLNPFYSIPILMRNFSAIMGRSNFFPIDTPSFFKEVLEFIVVTTFYPILTAIGLYLQFLRWIWTMVFRVAVPTPQQYSAQQIKSAIITGVSRSEIAKSLALSLCEQWRRDASSDHKMLTLVGSDDKRLNQIREEILRVLGEDYPKTTEIRVKVCSVNDQDKIRQVITEYDYDLVMTCQESETFRTTRGVQTTEEGSILSTVGQEPLKEKTSPRSNAPKRDVKGSSVNGNRKGETPTTNVSSSGRVNNDESISETSNALPIVPQQVQHPLNEQDIRSQYELNIFGILNTILPAICQSRERGLTDSPKHVVVVGNVVPRYGPLQFFGAGPGFSSLLEFSKLIEGEVRRSSLRSGLAGQKINPNDFPNSSQLVFQVVTPLICQNLTSTLGSTFNEWFNRVFSESYSSRRIQKRRQSGQGKGQRNTTTTNEEVTQIGEMTDVNTRSDVRREEGKNQLLSAIPIQVANEIMRGVYRGVDVIDVNSPVVYSALRLYNAVPVSVQNIISTLLQFNHEY</sequence>
<feature type="compositionally biased region" description="Low complexity" evidence="1">
    <location>
        <begin position="8"/>
        <end position="20"/>
    </location>
</feature>
<dbReference type="Proteomes" id="UP000444721">
    <property type="component" value="Unassembled WGS sequence"/>
</dbReference>
<keyword evidence="4" id="KW-1185">Reference proteome</keyword>
<accession>A0A6A5C273</accession>
<dbReference type="VEuPathDB" id="AmoebaDB:NF0054880"/>
<keyword evidence="2" id="KW-0812">Transmembrane</keyword>
<gene>
    <name evidence="3" type="ORF">FDP41_012650</name>
</gene>
<proteinExistence type="predicted"/>
<dbReference type="VEuPathDB" id="AmoebaDB:FDP41_012650"/>
<feature type="compositionally biased region" description="Polar residues" evidence="1">
    <location>
        <begin position="248"/>
        <end position="283"/>
    </location>
</feature>
<reference evidence="3 4" key="1">
    <citation type="journal article" date="2019" name="Sci. Rep.">
        <title>Nanopore sequencing improves the draft genome of the human pathogenic amoeba Naegleria fowleri.</title>
        <authorList>
            <person name="Liechti N."/>
            <person name="Schurch N."/>
            <person name="Bruggmann R."/>
            <person name="Wittwer M."/>
        </authorList>
    </citation>
    <scope>NUCLEOTIDE SEQUENCE [LARGE SCALE GENOMIC DNA]</scope>
    <source>
        <strain evidence="3 4">ATCC 30894</strain>
    </source>
</reference>
<evidence type="ECO:0000256" key="2">
    <source>
        <dbReference type="SAM" id="Phobius"/>
    </source>
</evidence>
<feature type="region of interest" description="Disordered" evidence="1">
    <location>
        <begin position="429"/>
        <end position="452"/>
    </location>
</feature>
<keyword evidence="2" id="KW-0472">Membrane</keyword>
<feature type="region of interest" description="Disordered" evidence="1">
    <location>
        <begin position="206"/>
        <end position="283"/>
    </location>
</feature>
<dbReference type="EMBL" id="VFQX01000016">
    <property type="protein sequence ID" value="KAF0980862.1"/>
    <property type="molecule type" value="Genomic_DNA"/>
</dbReference>
<dbReference type="AlphaFoldDB" id="A0A6A5C273"/>
<feature type="compositionally biased region" description="Basic and acidic residues" evidence="1">
    <location>
        <begin position="229"/>
        <end position="246"/>
    </location>
</feature>
<comment type="caution">
    <text evidence="3">The sequence shown here is derived from an EMBL/GenBank/DDBJ whole genome shotgun (WGS) entry which is preliminary data.</text>
</comment>
<name>A0A6A5C273_NAEFO</name>
<evidence type="ECO:0000256" key="1">
    <source>
        <dbReference type="SAM" id="MobiDB-lite"/>
    </source>
</evidence>
<dbReference type="OrthoDB" id="10362953at2759"/>
<keyword evidence="2" id="KW-1133">Transmembrane helix</keyword>
<feature type="transmembrane region" description="Helical" evidence="2">
    <location>
        <begin position="63"/>
        <end position="82"/>
    </location>
</feature>
<protein>
    <submittedName>
        <fullName evidence="3">Uncharacterized protein</fullName>
    </submittedName>
</protein>
<organism evidence="3 4">
    <name type="scientific">Naegleria fowleri</name>
    <name type="common">Brain eating amoeba</name>
    <dbReference type="NCBI Taxonomy" id="5763"/>
    <lineage>
        <taxon>Eukaryota</taxon>
        <taxon>Discoba</taxon>
        <taxon>Heterolobosea</taxon>
        <taxon>Tetramitia</taxon>
        <taxon>Eutetramitia</taxon>
        <taxon>Vahlkampfiidae</taxon>
        <taxon>Naegleria</taxon>
    </lineage>
</organism>